<evidence type="ECO:0000256" key="1">
    <source>
        <dbReference type="SAM" id="Phobius"/>
    </source>
</evidence>
<protein>
    <submittedName>
        <fullName evidence="2">Uncharacterized protein</fullName>
    </submittedName>
</protein>
<keyword evidence="1" id="KW-0812">Transmembrane</keyword>
<reference evidence="2 3" key="1">
    <citation type="submission" date="2018-09" db="EMBL/GenBank/DDBJ databases">
        <title>Genome comparison of Alicycliphilus sp. BQ1, a polyurethanolytic bacterium, with its closest phylogenetic relatives Alicycliphilus denitrificans BC and K601, unable to attack polyurethane.</title>
        <authorList>
            <person name="Loza-Tavera H."/>
            <person name="Lozano L."/>
            <person name="Cevallos M."/>
            <person name="Maya-Lucas O."/>
            <person name="Garcia-Mena J."/>
            <person name="Hernandez J."/>
        </authorList>
    </citation>
    <scope>NUCLEOTIDE SEQUENCE [LARGE SCALE GENOMIC DNA]</scope>
    <source>
        <strain evidence="2 3">BQ1</strain>
    </source>
</reference>
<keyword evidence="1" id="KW-0472">Membrane</keyword>
<dbReference type="AlphaFoldDB" id="A0A3R7EDR5"/>
<dbReference type="EMBL" id="NKDB02000002">
    <property type="protein sequence ID" value="RKJ96656.1"/>
    <property type="molecule type" value="Genomic_DNA"/>
</dbReference>
<organism evidence="2 3">
    <name type="scientific">Alicycliphilus denitrificans</name>
    <dbReference type="NCBI Taxonomy" id="179636"/>
    <lineage>
        <taxon>Bacteria</taxon>
        <taxon>Pseudomonadati</taxon>
        <taxon>Pseudomonadota</taxon>
        <taxon>Betaproteobacteria</taxon>
        <taxon>Burkholderiales</taxon>
        <taxon>Comamonadaceae</taxon>
        <taxon>Alicycliphilus</taxon>
    </lineage>
</organism>
<feature type="transmembrane region" description="Helical" evidence="1">
    <location>
        <begin position="32"/>
        <end position="54"/>
    </location>
</feature>
<evidence type="ECO:0000313" key="3">
    <source>
        <dbReference type="Proteomes" id="UP000216225"/>
    </source>
</evidence>
<keyword evidence="1" id="KW-1133">Transmembrane helix</keyword>
<dbReference type="Proteomes" id="UP000216225">
    <property type="component" value="Unassembled WGS sequence"/>
</dbReference>
<evidence type="ECO:0000313" key="2">
    <source>
        <dbReference type="EMBL" id="RKJ96656.1"/>
    </source>
</evidence>
<comment type="caution">
    <text evidence="2">The sequence shown here is derived from an EMBL/GenBank/DDBJ whole genome shotgun (WGS) entry which is preliminary data.</text>
</comment>
<name>A0A3R7EDR5_9BURK</name>
<proteinExistence type="predicted"/>
<sequence length="61" mass="6770">MSKHTLTAILCLVVALASIWLGSWLMSFVVGWVRAAVGLTMATTLFASAMVFLWNMLERRP</sequence>
<accession>A0A3R7EDR5</accession>
<gene>
    <name evidence="2" type="ORF">CE154_011585</name>
</gene>
<feature type="transmembrane region" description="Helical" evidence="1">
    <location>
        <begin position="7"/>
        <end position="26"/>
    </location>
</feature>
<dbReference type="RefSeq" id="WP_094438217.1">
    <property type="nucleotide sequence ID" value="NZ_NKDB02000002.1"/>
</dbReference>